<evidence type="ECO:0000313" key="3">
    <source>
        <dbReference type="EMBL" id="MBO0906213.1"/>
    </source>
</evidence>
<organism evidence="3 4">
    <name type="scientific">Jiella sonneratiae</name>
    <dbReference type="NCBI Taxonomy" id="2816856"/>
    <lineage>
        <taxon>Bacteria</taxon>
        <taxon>Pseudomonadati</taxon>
        <taxon>Pseudomonadota</taxon>
        <taxon>Alphaproteobacteria</taxon>
        <taxon>Hyphomicrobiales</taxon>
        <taxon>Aurantimonadaceae</taxon>
        <taxon>Jiella</taxon>
    </lineage>
</organism>
<comment type="caution">
    <text evidence="3">The sequence shown here is derived from an EMBL/GenBank/DDBJ whole genome shotgun (WGS) entry which is preliminary data.</text>
</comment>
<dbReference type="NCBIfam" id="TIGR02606">
    <property type="entry name" value="antidote_CC2985"/>
    <property type="match status" value="1"/>
</dbReference>
<dbReference type="SUPFAM" id="SSF47598">
    <property type="entry name" value="Ribbon-helix-helix"/>
    <property type="match status" value="1"/>
</dbReference>
<keyword evidence="4" id="KW-1185">Reference proteome</keyword>
<dbReference type="Gene3D" id="6.10.10.120">
    <property type="entry name" value="Antitoxin ParD1-like"/>
    <property type="match status" value="1"/>
</dbReference>
<evidence type="ECO:0000256" key="2">
    <source>
        <dbReference type="ARBA" id="ARBA00022649"/>
    </source>
</evidence>
<accession>A0ABS3J964</accession>
<protein>
    <submittedName>
        <fullName evidence="3">Type II toxin-antitoxin system ParD family antitoxin</fullName>
    </submittedName>
</protein>
<name>A0ABS3J964_9HYPH</name>
<dbReference type="InterPro" id="IPR022789">
    <property type="entry name" value="ParD"/>
</dbReference>
<evidence type="ECO:0000256" key="1">
    <source>
        <dbReference type="ARBA" id="ARBA00008580"/>
    </source>
</evidence>
<dbReference type="Proteomes" id="UP000664288">
    <property type="component" value="Unassembled WGS sequence"/>
</dbReference>
<dbReference type="PANTHER" id="PTHR36582">
    <property type="entry name" value="ANTITOXIN PARD"/>
    <property type="match status" value="1"/>
</dbReference>
<keyword evidence="2" id="KW-1277">Toxin-antitoxin system</keyword>
<dbReference type="PANTHER" id="PTHR36582:SF2">
    <property type="entry name" value="ANTITOXIN PARD"/>
    <property type="match status" value="1"/>
</dbReference>
<gene>
    <name evidence="3" type="ORF">J1C47_21395</name>
</gene>
<dbReference type="InterPro" id="IPR038296">
    <property type="entry name" value="ParD_sf"/>
</dbReference>
<dbReference type="EMBL" id="JAFMPY010000034">
    <property type="protein sequence ID" value="MBO0906213.1"/>
    <property type="molecule type" value="Genomic_DNA"/>
</dbReference>
<reference evidence="3 4" key="1">
    <citation type="submission" date="2021-03" db="EMBL/GenBank/DDBJ databases">
        <title>Whole genome sequence of Jiella sp. MQZ13P-4.</title>
        <authorList>
            <person name="Tuo L."/>
        </authorList>
    </citation>
    <scope>NUCLEOTIDE SEQUENCE [LARGE SCALE GENOMIC DNA]</scope>
    <source>
        <strain evidence="3 4">MQZ13P-4</strain>
    </source>
</reference>
<proteinExistence type="inferred from homology"/>
<evidence type="ECO:0000313" key="4">
    <source>
        <dbReference type="Proteomes" id="UP000664288"/>
    </source>
</evidence>
<dbReference type="InterPro" id="IPR010985">
    <property type="entry name" value="Ribbon_hlx_hlx"/>
</dbReference>
<comment type="similarity">
    <text evidence="1">Belongs to the ParD antitoxin family.</text>
</comment>
<sequence length="91" mass="9717">MSSIERMTITVPAEMAAALKAAVAEGEYASTSEVVREALRAWTRARDCECRELMALRDAIRAGDESGASIPADEVYAELRAAISARRTGAA</sequence>
<dbReference type="Pfam" id="PF03693">
    <property type="entry name" value="ParD_antitoxin"/>
    <property type="match status" value="1"/>
</dbReference>
<dbReference type="RefSeq" id="WP_207352845.1">
    <property type="nucleotide sequence ID" value="NZ_JAFMPY010000034.1"/>
</dbReference>